<dbReference type="InterPro" id="IPR005135">
    <property type="entry name" value="Endo/exonuclease/phosphatase"/>
</dbReference>
<dbReference type="Gene3D" id="3.60.10.10">
    <property type="entry name" value="Endonuclease/exonuclease/phosphatase"/>
    <property type="match status" value="1"/>
</dbReference>
<feature type="domain" description="Endonuclease/exonuclease/phosphatase" evidence="1">
    <location>
        <begin position="96"/>
        <end position="207"/>
    </location>
</feature>
<dbReference type="Pfam" id="PF14529">
    <property type="entry name" value="Exo_endo_phos_2"/>
    <property type="match status" value="1"/>
</dbReference>
<dbReference type="SUPFAM" id="SSF56219">
    <property type="entry name" value="DNase I-like"/>
    <property type="match status" value="1"/>
</dbReference>
<name>A0A2B4RMS2_STYPI</name>
<dbReference type="AlphaFoldDB" id="A0A2B4RMS2"/>
<sequence>MNAEKVIKKRRKRKSTKIPDSLSKEFVHLTLKDVIVVYSITQDTGLYNEIRTKGAGGLMAFIWEDLSAYRHKKLEPESVKAICLDVTDSRKCRFIVCACYRSEKVNKPAEFISSLSSAIKLLCKCREEIILIGDYNLDMLVNEDEGRMENKALKDLCHRFCLFNQITEPTRITEKSQSLIDVILSSHPGCFATSGNLHLGISDHDLVFAVRKQKIPRPNALEIEYRSMKNLDEKELLEELTRVPWDSAYTFEDVDDPWDHWAKLYCEKHTTNPTDSSWEEYCKQRNKVTLLKRKGMKSFCVYASLNKKHHGEFWKKMKPLLPSKAKMQSKILLLENQLLITDPKCVAETFNDYFCNVAASDGTQMSVDEFTDHPSVKRIAEHFGPASNFDFQLIEVEYVKDILLKLNPRKAVGCVNISQRLLRITAPAIAQPLTCLINYLITSCS</sequence>
<dbReference type="InterPro" id="IPR036691">
    <property type="entry name" value="Endo/exonu/phosph_ase_sf"/>
</dbReference>
<evidence type="ECO:0000313" key="2">
    <source>
        <dbReference type="EMBL" id="PFX17810.1"/>
    </source>
</evidence>
<keyword evidence="3" id="KW-1185">Reference proteome</keyword>
<gene>
    <name evidence="2" type="ORF">AWC38_SpisGene17852</name>
</gene>
<protein>
    <recommendedName>
        <fullName evidence="1">Endonuclease/exonuclease/phosphatase domain-containing protein</fullName>
    </recommendedName>
</protein>
<accession>A0A2B4RMS2</accession>
<dbReference type="PANTHER" id="PTHR33776:SF3">
    <property type="entry name" value="PHD-TYPE DOMAIN-CONTAINING PROTEIN"/>
    <property type="match status" value="1"/>
</dbReference>
<proteinExistence type="predicted"/>
<evidence type="ECO:0000313" key="3">
    <source>
        <dbReference type="Proteomes" id="UP000225706"/>
    </source>
</evidence>
<reference evidence="3" key="1">
    <citation type="journal article" date="2017" name="bioRxiv">
        <title>Comparative analysis of the genomes of Stylophora pistillata and Acropora digitifera provides evidence for extensive differences between species of corals.</title>
        <authorList>
            <person name="Voolstra C.R."/>
            <person name="Li Y."/>
            <person name="Liew Y.J."/>
            <person name="Baumgarten S."/>
            <person name="Zoccola D."/>
            <person name="Flot J.-F."/>
            <person name="Tambutte S."/>
            <person name="Allemand D."/>
            <person name="Aranda M."/>
        </authorList>
    </citation>
    <scope>NUCLEOTIDE SEQUENCE [LARGE SCALE GENOMIC DNA]</scope>
</reference>
<dbReference type="EMBL" id="LSMT01000447">
    <property type="protein sequence ID" value="PFX17810.1"/>
    <property type="molecule type" value="Genomic_DNA"/>
</dbReference>
<organism evidence="2 3">
    <name type="scientific">Stylophora pistillata</name>
    <name type="common">Smooth cauliflower coral</name>
    <dbReference type="NCBI Taxonomy" id="50429"/>
    <lineage>
        <taxon>Eukaryota</taxon>
        <taxon>Metazoa</taxon>
        <taxon>Cnidaria</taxon>
        <taxon>Anthozoa</taxon>
        <taxon>Hexacorallia</taxon>
        <taxon>Scleractinia</taxon>
        <taxon>Astrocoeniina</taxon>
        <taxon>Pocilloporidae</taxon>
        <taxon>Stylophora</taxon>
    </lineage>
</organism>
<comment type="caution">
    <text evidence="2">The sequence shown here is derived from an EMBL/GenBank/DDBJ whole genome shotgun (WGS) entry which is preliminary data.</text>
</comment>
<dbReference type="OrthoDB" id="5987713at2759"/>
<dbReference type="PANTHER" id="PTHR33776">
    <property type="entry name" value="ENDO/EXONUCLEASE/PHOSPHATASE DOMAIN-CONTAINING PROTEIN"/>
    <property type="match status" value="1"/>
</dbReference>
<dbReference type="GO" id="GO:0003824">
    <property type="term" value="F:catalytic activity"/>
    <property type="evidence" value="ECO:0007669"/>
    <property type="project" value="InterPro"/>
</dbReference>
<dbReference type="Proteomes" id="UP000225706">
    <property type="component" value="Unassembled WGS sequence"/>
</dbReference>
<dbReference type="STRING" id="50429.A0A2B4RMS2"/>
<evidence type="ECO:0000259" key="1">
    <source>
        <dbReference type="Pfam" id="PF14529"/>
    </source>
</evidence>